<evidence type="ECO:0000313" key="1">
    <source>
        <dbReference type="EMBL" id="KIZ01411.1"/>
    </source>
</evidence>
<reference evidence="1 2" key="1">
    <citation type="journal article" date="2013" name="BMC Genomics">
        <title>Reconstruction of the lipid metabolism for the microalga Monoraphidium neglectum from its genome sequence reveals characteristics suitable for biofuel production.</title>
        <authorList>
            <person name="Bogen C."/>
            <person name="Al-Dilaimi A."/>
            <person name="Albersmeier A."/>
            <person name="Wichmann J."/>
            <person name="Grundmann M."/>
            <person name="Rupp O."/>
            <person name="Lauersen K.J."/>
            <person name="Blifernez-Klassen O."/>
            <person name="Kalinowski J."/>
            <person name="Goesmann A."/>
            <person name="Mussgnug J.H."/>
            <person name="Kruse O."/>
        </authorList>
    </citation>
    <scope>NUCLEOTIDE SEQUENCE [LARGE SCALE GENOMIC DNA]</scope>
    <source>
        <strain evidence="1 2">SAG 48.87</strain>
    </source>
</reference>
<dbReference type="Proteomes" id="UP000054498">
    <property type="component" value="Unassembled WGS sequence"/>
</dbReference>
<sequence>MALWMLRYAQSLQQQPQQQPQQLGAAPDVAAAEARLQVDGDAVGALLALCGPMAPLLLLPYAAQGGVTALLQPLALRRLLCAAAGFDLGGGAGLVSQRAQVMAAAKSALLAGQWADAVDICRASHDGSSDQAVAMHADLQAFAVRRCAASIVRSVLADGMHCEPEALSRAFRARTAGSDAAMVFALCHRQLSSAILEQRVEDLVLGGLDESSARHEATVAAGWEAAVQLCLAGLPSCPRPALCDPRVQELLMRMATAHAGHREFRMGELIAAAATYAATLSDAQLLRQVLHGARFALTISGEGGKLPRALAEAVCRLTGNDGAGREGWGTADCWECDLPLLAPGALFAALDEIWEEARGKGVAVEVLQAVVATLVSPSEAAPQHATLSMAGRAWLAPRLARAGLQLDAQCAPPNSDALQRQLAGCWLGLGAAGGEEQAEDMAYAYFAAVHEHFGWSAQGLQSQRLQLAVMRAVRRGTALDVRNALSEQWALQSQVGGRIP</sequence>
<proteinExistence type="predicted"/>
<dbReference type="EMBL" id="KK101293">
    <property type="protein sequence ID" value="KIZ01411.1"/>
    <property type="molecule type" value="Genomic_DNA"/>
</dbReference>
<organism evidence="1 2">
    <name type="scientific">Monoraphidium neglectum</name>
    <dbReference type="NCBI Taxonomy" id="145388"/>
    <lineage>
        <taxon>Eukaryota</taxon>
        <taxon>Viridiplantae</taxon>
        <taxon>Chlorophyta</taxon>
        <taxon>core chlorophytes</taxon>
        <taxon>Chlorophyceae</taxon>
        <taxon>CS clade</taxon>
        <taxon>Sphaeropleales</taxon>
        <taxon>Selenastraceae</taxon>
        <taxon>Monoraphidium</taxon>
    </lineage>
</organism>
<keyword evidence="2" id="KW-1185">Reference proteome</keyword>
<gene>
    <name evidence="1" type="ORF">MNEG_6553</name>
</gene>
<evidence type="ECO:0000313" key="2">
    <source>
        <dbReference type="Proteomes" id="UP000054498"/>
    </source>
</evidence>
<dbReference type="KEGG" id="mng:MNEG_6553"/>
<protein>
    <submittedName>
        <fullName evidence="1">Uncharacterized protein</fullName>
    </submittedName>
</protein>
<dbReference type="RefSeq" id="XP_013900430.1">
    <property type="nucleotide sequence ID" value="XM_014044976.1"/>
</dbReference>
<name>A0A0D2N626_9CHLO</name>
<dbReference type="AlphaFoldDB" id="A0A0D2N626"/>
<accession>A0A0D2N626</accession>
<dbReference type="GeneID" id="25739429"/>